<reference evidence="5 6" key="1">
    <citation type="submission" date="2020-08" db="EMBL/GenBank/DDBJ databases">
        <title>Genomic Encyclopedia of Type Strains, Phase IV (KMG-IV): sequencing the most valuable type-strain genomes for metagenomic binning, comparative biology and taxonomic classification.</title>
        <authorList>
            <person name="Goeker M."/>
        </authorList>
    </citation>
    <scope>NUCLEOTIDE SEQUENCE [LARGE SCALE GENOMIC DNA]</scope>
    <source>
        <strain evidence="5 6">DSM 101791</strain>
    </source>
</reference>
<proteinExistence type="predicted"/>
<name>A0A7W8GF82_9DEIO</name>
<dbReference type="InterPro" id="IPR002577">
    <property type="entry name" value="HTH_HxlR"/>
</dbReference>
<dbReference type="PANTHER" id="PTHR33204">
    <property type="entry name" value="TRANSCRIPTIONAL REGULATOR, MARR FAMILY"/>
    <property type="match status" value="1"/>
</dbReference>
<evidence type="ECO:0000313" key="5">
    <source>
        <dbReference type="EMBL" id="MBB5234136.1"/>
    </source>
</evidence>
<dbReference type="PANTHER" id="PTHR33204:SF39">
    <property type="entry name" value="TRANSCRIPTIONAL REGULATORY PROTEIN"/>
    <property type="match status" value="1"/>
</dbReference>
<dbReference type="Proteomes" id="UP000525389">
    <property type="component" value="Unassembled WGS sequence"/>
</dbReference>
<dbReference type="Gene3D" id="1.10.10.10">
    <property type="entry name" value="Winged helix-like DNA-binding domain superfamily/Winged helix DNA-binding domain"/>
    <property type="match status" value="1"/>
</dbReference>
<keyword evidence="6" id="KW-1185">Reference proteome</keyword>
<comment type="caution">
    <text evidence="5">The sequence shown here is derived from an EMBL/GenBank/DDBJ whole genome shotgun (WGS) entry which is preliminary data.</text>
</comment>
<dbReference type="PROSITE" id="PS51118">
    <property type="entry name" value="HTH_HXLR"/>
    <property type="match status" value="1"/>
</dbReference>
<keyword evidence="3" id="KW-0804">Transcription</keyword>
<dbReference type="RefSeq" id="WP_246363227.1">
    <property type="nucleotide sequence ID" value="NZ_JACHFN010000005.1"/>
</dbReference>
<organism evidence="5 6">
    <name type="scientific">Deinococcus budaensis</name>
    <dbReference type="NCBI Taxonomy" id="1665626"/>
    <lineage>
        <taxon>Bacteria</taxon>
        <taxon>Thermotogati</taxon>
        <taxon>Deinococcota</taxon>
        <taxon>Deinococci</taxon>
        <taxon>Deinococcales</taxon>
        <taxon>Deinococcaceae</taxon>
        <taxon>Deinococcus</taxon>
    </lineage>
</organism>
<evidence type="ECO:0000256" key="3">
    <source>
        <dbReference type="ARBA" id="ARBA00023163"/>
    </source>
</evidence>
<dbReference type="GO" id="GO:0003677">
    <property type="term" value="F:DNA binding"/>
    <property type="evidence" value="ECO:0007669"/>
    <property type="project" value="UniProtKB-KW"/>
</dbReference>
<sequence>MMELQEGTPMFPPLDAVPDPHRACTQLGRILNSIGDKWTIMVIGVLSDGPVRFNELRRTIGGVSQRMLTLTLRDLERDGLLTRTVYPTIPPRVDYELTPLGRTLIEPLRALSEWAVTHQAELAQAQASYDQRPENIRAAGGS</sequence>
<protein>
    <submittedName>
        <fullName evidence="5">DNA-binding HxlR family transcriptional regulator</fullName>
    </submittedName>
</protein>
<feature type="domain" description="HTH hxlR-type" evidence="4">
    <location>
        <begin position="24"/>
        <end position="123"/>
    </location>
</feature>
<accession>A0A7W8GF82</accession>
<keyword evidence="1" id="KW-0805">Transcription regulation</keyword>
<dbReference type="AlphaFoldDB" id="A0A7W8GF82"/>
<dbReference type="EMBL" id="JACHFN010000005">
    <property type="protein sequence ID" value="MBB5234136.1"/>
    <property type="molecule type" value="Genomic_DNA"/>
</dbReference>
<dbReference type="InterPro" id="IPR036390">
    <property type="entry name" value="WH_DNA-bd_sf"/>
</dbReference>
<dbReference type="Pfam" id="PF01638">
    <property type="entry name" value="HxlR"/>
    <property type="match status" value="1"/>
</dbReference>
<dbReference type="SUPFAM" id="SSF46785">
    <property type="entry name" value="Winged helix' DNA-binding domain"/>
    <property type="match status" value="1"/>
</dbReference>
<gene>
    <name evidence="5" type="ORF">HNQ09_001574</name>
</gene>
<dbReference type="InterPro" id="IPR036388">
    <property type="entry name" value="WH-like_DNA-bd_sf"/>
</dbReference>
<evidence type="ECO:0000256" key="2">
    <source>
        <dbReference type="ARBA" id="ARBA00023125"/>
    </source>
</evidence>
<evidence type="ECO:0000313" key="6">
    <source>
        <dbReference type="Proteomes" id="UP000525389"/>
    </source>
</evidence>
<evidence type="ECO:0000259" key="4">
    <source>
        <dbReference type="PROSITE" id="PS51118"/>
    </source>
</evidence>
<evidence type="ECO:0000256" key="1">
    <source>
        <dbReference type="ARBA" id="ARBA00023015"/>
    </source>
</evidence>
<keyword evidence="2 5" id="KW-0238">DNA-binding</keyword>